<organism evidence="3 4">
    <name type="scientific">Symbiochloris irregularis</name>
    <dbReference type="NCBI Taxonomy" id="706552"/>
    <lineage>
        <taxon>Eukaryota</taxon>
        <taxon>Viridiplantae</taxon>
        <taxon>Chlorophyta</taxon>
        <taxon>core chlorophytes</taxon>
        <taxon>Trebouxiophyceae</taxon>
        <taxon>Trebouxiales</taxon>
        <taxon>Trebouxiaceae</taxon>
        <taxon>Symbiochloris</taxon>
    </lineage>
</organism>
<dbReference type="GO" id="GO:0046403">
    <property type="term" value="F:polynucleotide 3'-phosphatase activity"/>
    <property type="evidence" value="ECO:0007669"/>
    <property type="project" value="TreeGrafter"/>
</dbReference>
<reference evidence="3 4" key="1">
    <citation type="journal article" date="2024" name="Nat. Commun.">
        <title>Phylogenomics reveals the evolutionary origins of lichenization in chlorophyte algae.</title>
        <authorList>
            <person name="Puginier C."/>
            <person name="Libourel C."/>
            <person name="Otte J."/>
            <person name="Skaloud P."/>
            <person name="Haon M."/>
            <person name="Grisel S."/>
            <person name="Petersen M."/>
            <person name="Berrin J.G."/>
            <person name="Delaux P.M."/>
            <person name="Dal Grande F."/>
            <person name="Keller J."/>
        </authorList>
    </citation>
    <scope>NUCLEOTIDE SEQUENCE [LARGE SCALE GENOMIC DNA]</scope>
    <source>
        <strain evidence="3 4">SAG 2036</strain>
    </source>
</reference>
<dbReference type="Gene3D" id="3.40.50.1000">
    <property type="entry name" value="HAD superfamily/HAD-like"/>
    <property type="match status" value="1"/>
</dbReference>
<dbReference type="Pfam" id="PF08645">
    <property type="entry name" value="PNK3P"/>
    <property type="match status" value="1"/>
</dbReference>
<evidence type="ECO:0000313" key="3">
    <source>
        <dbReference type="EMBL" id="KAK9802663.1"/>
    </source>
</evidence>
<feature type="region of interest" description="Disordered" evidence="1">
    <location>
        <begin position="1"/>
        <end position="44"/>
    </location>
</feature>
<protein>
    <recommendedName>
        <fullName evidence="2">Crossover junction endonuclease MUS81-like HHH domain-containing protein</fullName>
    </recommendedName>
</protein>
<dbReference type="InterPro" id="IPR036412">
    <property type="entry name" value="HAD-like_sf"/>
</dbReference>
<evidence type="ECO:0000256" key="1">
    <source>
        <dbReference type="SAM" id="MobiDB-lite"/>
    </source>
</evidence>
<dbReference type="AlphaFoldDB" id="A0AAW1P152"/>
<dbReference type="Gene3D" id="1.10.150.110">
    <property type="entry name" value="DNA polymerase beta, N-terminal domain-like"/>
    <property type="match status" value="1"/>
</dbReference>
<dbReference type="PANTHER" id="PTHR12083:SF9">
    <property type="entry name" value="BIFUNCTIONAL POLYNUCLEOTIDE PHOSPHATASE_KINASE"/>
    <property type="match status" value="1"/>
</dbReference>
<gene>
    <name evidence="3" type="ORF">WJX73_002423</name>
</gene>
<dbReference type="GO" id="GO:0006281">
    <property type="term" value="P:DNA repair"/>
    <property type="evidence" value="ECO:0007669"/>
    <property type="project" value="TreeGrafter"/>
</dbReference>
<dbReference type="Proteomes" id="UP001465755">
    <property type="component" value="Unassembled WGS sequence"/>
</dbReference>
<dbReference type="GO" id="GO:0003690">
    <property type="term" value="F:double-stranded DNA binding"/>
    <property type="evidence" value="ECO:0007669"/>
    <property type="project" value="TreeGrafter"/>
</dbReference>
<dbReference type="InterPro" id="IPR006551">
    <property type="entry name" value="Polynucleotide_phosphatase"/>
</dbReference>
<dbReference type="NCBIfam" id="TIGR01662">
    <property type="entry name" value="HAD-SF-IIIA"/>
    <property type="match status" value="1"/>
</dbReference>
<dbReference type="EMBL" id="JALJOQ010000069">
    <property type="protein sequence ID" value="KAK9802663.1"/>
    <property type="molecule type" value="Genomic_DNA"/>
</dbReference>
<evidence type="ECO:0000259" key="2">
    <source>
        <dbReference type="Pfam" id="PF14716"/>
    </source>
</evidence>
<name>A0AAW1P152_9CHLO</name>
<proteinExistence type="predicted"/>
<sequence length="341" mass="36790">MGKRKGTPAEPADSSDREEPSPRKKTAKSKATGRPVSENPYVKDNWTIHPPTLLHRDFDSQQSSKIAAFDLDDTLVKLKSSSNWPVDANDFKLFNKRVPAKLKEILDEGYKIVIFSNQGSIKQALEGKASEKARGRADNIMAELGIPAHVFYATANDKIEDDLFRKPRPGMWDLLVREHLGGKAPDLKKCYYVGDAAGRPNDFADSDRKFAEAIGIKFMVPEDVFGESDSKKSMKAPAGGPNLNQAMSDAFNELASLQERSGGNPFGVRATKKVADIIAGFPQQITSSSMVKSVAGVGKSSLAKVEEFLSTGKLAALEEAGIKVGPSAGDDASASAAVQFL</sequence>
<accession>A0AAW1P152</accession>
<dbReference type="InterPro" id="IPR013954">
    <property type="entry name" value="PNK3P"/>
</dbReference>
<dbReference type="NCBIfam" id="TIGR01664">
    <property type="entry name" value="DNA-3'-Pase"/>
    <property type="match status" value="1"/>
</dbReference>
<dbReference type="InterPro" id="IPR006549">
    <property type="entry name" value="HAD-SF_hydro_IIIA"/>
</dbReference>
<dbReference type="SUPFAM" id="SSF47802">
    <property type="entry name" value="DNA polymerase beta, N-terminal domain-like"/>
    <property type="match status" value="1"/>
</dbReference>
<comment type="caution">
    <text evidence="3">The sequence shown here is derived from an EMBL/GenBank/DDBJ whole genome shotgun (WGS) entry which is preliminary data.</text>
</comment>
<evidence type="ECO:0000313" key="4">
    <source>
        <dbReference type="Proteomes" id="UP001465755"/>
    </source>
</evidence>
<keyword evidence="4" id="KW-1185">Reference proteome</keyword>
<dbReference type="SUPFAM" id="SSF56784">
    <property type="entry name" value="HAD-like"/>
    <property type="match status" value="1"/>
</dbReference>
<dbReference type="GO" id="GO:0046404">
    <property type="term" value="F:ATP-dependent polydeoxyribonucleotide 5'-hydroxyl-kinase activity"/>
    <property type="evidence" value="ECO:0007669"/>
    <property type="project" value="TreeGrafter"/>
</dbReference>
<dbReference type="InterPro" id="IPR010996">
    <property type="entry name" value="HHH_MUS81"/>
</dbReference>
<dbReference type="Pfam" id="PF14716">
    <property type="entry name" value="HHH_8"/>
    <property type="match status" value="1"/>
</dbReference>
<dbReference type="PANTHER" id="PTHR12083">
    <property type="entry name" value="BIFUNCTIONAL POLYNUCLEOTIDE PHOSPHATASE/KINASE"/>
    <property type="match status" value="1"/>
</dbReference>
<dbReference type="InterPro" id="IPR023214">
    <property type="entry name" value="HAD_sf"/>
</dbReference>
<dbReference type="InterPro" id="IPR027421">
    <property type="entry name" value="DNA_pol_lamdba_lyase_dom_sf"/>
</dbReference>
<feature type="domain" description="Crossover junction endonuclease MUS81-like HHH" evidence="2">
    <location>
        <begin position="243"/>
        <end position="314"/>
    </location>
</feature>